<sequence>MNLRELYTEAIAEKFHSLCLLIEFLVFEKQVLSFESDARELDLYFKPNNRRRMNYLLLEYRQKVG</sequence>
<evidence type="ECO:0000313" key="1">
    <source>
        <dbReference type="EMBL" id="GGN54966.1"/>
    </source>
</evidence>
<evidence type="ECO:0000313" key="2">
    <source>
        <dbReference type="Proteomes" id="UP000624041"/>
    </source>
</evidence>
<gene>
    <name evidence="1" type="ORF">GCM10007971_13300</name>
</gene>
<dbReference type="AlphaFoldDB" id="A0A917XV19"/>
<accession>A0A917XV19</accession>
<reference evidence="1" key="1">
    <citation type="journal article" date="2014" name="Int. J. Syst. Evol. Microbiol.">
        <title>Complete genome sequence of Corynebacterium casei LMG S-19264T (=DSM 44701T), isolated from a smear-ripened cheese.</title>
        <authorList>
            <consortium name="US DOE Joint Genome Institute (JGI-PGF)"/>
            <person name="Walter F."/>
            <person name="Albersmeier A."/>
            <person name="Kalinowski J."/>
            <person name="Ruckert C."/>
        </authorList>
    </citation>
    <scope>NUCLEOTIDE SEQUENCE</scope>
    <source>
        <strain evidence="1">JCM 17251</strain>
    </source>
</reference>
<organism evidence="1 2">
    <name type="scientific">Oceanobacillus indicireducens</name>
    <dbReference type="NCBI Taxonomy" id="1004261"/>
    <lineage>
        <taxon>Bacteria</taxon>
        <taxon>Bacillati</taxon>
        <taxon>Bacillota</taxon>
        <taxon>Bacilli</taxon>
        <taxon>Bacillales</taxon>
        <taxon>Bacillaceae</taxon>
        <taxon>Oceanobacillus</taxon>
    </lineage>
</organism>
<dbReference type="Proteomes" id="UP000624041">
    <property type="component" value="Unassembled WGS sequence"/>
</dbReference>
<name>A0A917XV19_9BACI</name>
<proteinExistence type="predicted"/>
<reference evidence="1" key="2">
    <citation type="submission" date="2020-09" db="EMBL/GenBank/DDBJ databases">
        <authorList>
            <person name="Sun Q."/>
            <person name="Ohkuma M."/>
        </authorList>
    </citation>
    <scope>NUCLEOTIDE SEQUENCE</scope>
    <source>
        <strain evidence="1">JCM 17251</strain>
    </source>
</reference>
<keyword evidence="2" id="KW-1185">Reference proteome</keyword>
<comment type="caution">
    <text evidence="1">The sequence shown here is derived from an EMBL/GenBank/DDBJ whole genome shotgun (WGS) entry which is preliminary data.</text>
</comment>
<protein>
    <submittedName>
        <fullName evidence="1">Uncharacterized protein</fullName>
    </submittedName>
</protein>
<dbReference type="RefSeq" id="WP_188856537.1">
    <property type="nucleotide sequence ID" value="NZ_BMOS01000007.1"/>
</dbReference>
<dbReference type="EMBL" id="BMOS01000007">
    <property type="protein sequence ID" value="GGN54966.1"/>
    <property type="molecule type" value="Genomic_DNA"/>
</dbReference>